<reference evidence="2 3" key="1">
    <citation type="submission" date="2019-06" db="EMBL/GenBank/DDBJ databases">
        <title>Tsukamurella conjunctivitidis sp. nov., Tsukamurella assacharolytica sp. nov. and Tsukamurella sputae sp. nov. isolated from patients with conjunctivitis, bacteraemia (lymphoma) and respiratory infection (sputum) in Hong Kong.</title>
        <authorList>
            <person name="Teng J.L.L."/>
            <person name="Lee H.H."/>
            <person name="Fong J.Y.H."/>
            <person name="Fok K.M.N."/>
            <person name="Lau S.K.P."/>
            <person name="Woo P.C.Y."/>
        </authorList>
    </citation>
    <scope>NUCLEOTIDE SEQUENCE [LARGE SCALE GENOMIC DNA]</scope>
    <source>
        <strain evidence="2 3">HKU72</strain>
    </source>
</reference>
<evidence type="ECO:0008006" key="4">
    <source>
        <dbReference type="Google" id="ProtNLM"/>
    </source>
</evidence>
<feature type="transmembrane region" description="Helical" evidence="1">
    <location>
        <begin position="112"/>
        <end position="130"/>
    </location>
</feature>
<dbReference type="RefSeq" id="WP_146486222.1">
    <property type="nucleotide sequence ID" value="NZ_VIGX01000002.1"/>
</dbReference>
<gene>
    <name evidence="2" type="ORF">FK530_06705</name>
</gene>
<comment type="caution">
    <text evidence="2">The sequence shown here is derived from an EMBL/GenBank/DDBJ whole genome shotgun (WGS) entry which is preliminary data.</text>
</comment>
<keyword evidence="1" id="KW-1133">Transmembrane helix</keyword>
<feature type="transmembrane region" description="Helical" evidence="1">
    <location>
        <begin position="81"/>
        <end position="100"/>
    </location>
</feature>
<evidence type="ECO:0000313" key="3">
    <source>
        <dbReference type="Proteomes" id="UP000319375"/>
    </source>
</evidence>
<dbReference type="EMBL" id="VIGX01000002">
    <property type="protein sequence ID" value="TWS30195.1"/>
    <property type="molecule type" value="Genomic_DNA"/>
</dbReference>
<keyword evidence="1" id="KW-0812">Transmembrane</keyword>
<sequence>MIRIRRGTWSPLLPPRYRWPTMFLLVSASPVAGADFMLGENAAAQSVVEQSVPATVWGVLFILAGVLAVGGYVARWPRTCITGLHVAGVLWFALAVGVGSSQIDELGGFRGPWVYLIVAFSSWLSALGYADQTRGVRQ</sequence>
<proteinExistence type="predicted"/>
<dbReference type="AlphaFoldDB" id="A0A5C5S6Y6"/>
<feature type="transmembrane region" description="Helical" evidence="1">
    <location>
        <begin position="54"/>
        <end position="74"/>
    </location>
</feature>
<accession>A0A5C5S6Y6</accession>
<name>A0A5C5S6Y6_9ACTN</name>
<evidence type="ECO:0000313" key="2">
    <source>
        <dbReference type="EMBL" id="TWS30195.1"/>
    </source>
</evidence>
<evidence type="ECO:0000256" key="1">
    <source>
        <dbReference type="SAM" id="Phobius"/>
    </source>
</evidence>
<organism evidence="2 3">
    <name type="scientific">Tsukamurella conjunctivitidis</name>
    <dbReference type="NCBI Taxonomy" id="2592068"/>
    <lineage>
        <taxon>Bacteria</taxon>
        <taxon>Bacillati</taxon>
        <taxon>Actinomycetota</taxon>
        <taxon>Actinomycetes</taxon>
        <taxon>Mycobacteriales</taxon>
        <taxon>Tsukamurellaceae</taxon>
        <taxon>Tsukamurella</taxon>
    </lineage>
</organism>
<dbReference type="OrthoDB" id="4773160at2"/>
<dbReference type="Proteomes" id="UP000319375">
    <property type="component" value="Unassembled WGS sequence"/>
</dbReference>
<protein>
    <recommendedName>
        <fullName evidence="4">DUF4383 domain-containing protein</fullName>
    </recommendedName>
</protein>
<keyword evidence="1" id="KW-0472">Membrane</keyword>
<keyword evidence="3" id="KW-1185">Reference proteome</keyword>